<dbReference type="eggNOG" id="COG3706">
    <property type="taxonomic scope" value="Bacteria"/>
</dbReference>
<organism evidence="2 3">
    <name type="scientific">Maricaulis maris (strain MCS10)</name>
    <name type="common">Caulobacter maris</name>
    <dbReference type="NCBI Taxonomy" id="394221"/>
    <lineage>
        <taxon>Bacteria</taxon>
        <taxon>Pseudomonadati</taxon>
        <taxon>Pseudomonadota</taxon>
        <taxon>Alphaproteobacteria</taxon>
        <taxon>Maricaulales</taxon>
        <taxon>Maricaulaceae</taxon>
        <taxon>Maricaulis</taxon>
    </lineage>
</organism>
<evidence type="ECO:0000313" key="3">
    <source>
        <dbReference type="Proteomes" id="UP000001964"/>
    </source>
</evidence>
<dbReference type="AlphaFoldDB" id="Q0AQ09"/>
<accession>Q0AQ09</accession>
<feature type="region of interest" description="Disordered" evidence="1">
    <location>
        <begin position="140"/>
        <end position="173"/>
    </location>
</feature>
<sequence length="426" mass="46061">MIGTPAARTPTDRAFMTADLKTFIRRALTRGERIDAGQFRLLNLDAVREQAGDNWPSAKKKIMTAGQQFLSKRLHEDDAVIPCEEGFLVLFASPPDEPAAFLAELGEALMTFFLGSPETQSMAVESQASRVDASEISQLAATTATAPPTPAEKPSRPVKSEEDSRPLPRSRPVAECEEESVIAQYRPLWDAQRQLLAANACLAKIVIGGRALEGRRAISTRMSAARQFDLDQCALGAATEMITALARKQKRMTLRTAIHASSWQDRDQRAALTDFIEQLPQPLRKSLLVRVDGLSDQPRVQADALAGLAPLGVGLMAEIPFGECELGQFAGKGVSLFSCACPPPTNANSEGMMDHDARALNLMVKAAAELKAATYLHDVRDLLVLKAAMASGVRFFSGQAVVADRATPAPSQSLSMVDLYRMNKAA</sequence>
<evidence type="ECO:0008006" key="4">
    <source>
        <dbReference type="Google" id="ProtNLM"/>
    </source>
</evidence>
<protein>
    <recommendedName>
        <fullName evidence="4">EAL domain-containing protein</fullName>
    </recommendedName>
</protein>
<evidence type="ECO:0000256" key="1">
    <source>
        <dbReference type="SAM" id="MobiDB-lite"/>
    </source>
</evidence>
<dbReference type="KEGG" id="mmr:Mmar10_1336"/>
<evidence type="ECO:0000313" key="2">
    <source>
        <dbReference type="EMBL" id="ABI65628.1"/>
    </source>
</evidence>
<reference evidence="2 3" key="1">
    <citation type="submission" date="2006-08" db="EMBL/GenBank/DDBJ databases">
        <title>Complete sequence of Maricaulis maris MCS10.</title>
        <authorList>
            <consortium name="US DOE Joint Genome Institute"/>
            <person name="Copeland A."/>
            <person name="Lucas S."/>
            <person name="Lapidus A."/>
            <person name="Barry K."/>
            <person name="Detter J.C."/>
            <person name="Glavina del Rio T."/>
            <person name="Hammon N."/>
            <person name="Israni S."/>
            <person name="Dalin E."/>
            <person name="Tice H."/>
            <person name="Pitluck S."/>
            <person name="Saunders E."/>
            <person name="Brettin T."/>
            <person name="Bruce D."/>
            <person name="Han C."/>
            <person name="Tapia R."/>
            <person name="Gilna P."/>
            <person name="Schmutz J."/>
            <person name="Larimer F."/>
            <person name="Land M."/>
            <person name="Hauser L."/>
            <person name="Kyrpides N."/>
            <person name="Mikhailova N."/>
            <person name="Viollier P."/>
            <person name="Stephens C."/>
            <person name="Richardson P."/>
        </authorList>
    </citation>
    <scope>NUCLEOTIDE SEQUENCE [LARGE SCALE GENOMIC DNA]</scope>
    <source>
        <strain evidence="2 3">MCS10</strain>
    </source>
</reference>
<dbReference type="STRING" id="394221.Mmar10_1336"/>
<gene>
    <name evidence="2" type="ordered locus">Mmar10_1336</name>
</gene>
<dbReference type="EMBL" id="CP000449">
    <property type="protein sequence ID" value="ABI65628.1"/>
    <property type="molecule type" value="Genomic_DNA"/>
</dbReference>
<feature type="compositionally biased region" description="Basic and acidic residues" evidence="1">
    <location>
        <begin position="153"/>
        <end position="166"/>
    </location>
</feature>
<proteinExistence type="predicted"/>
<dbReference type="Proteomes" id="UP000001964">
    <property type="component" value="Chromosome"/>
</dbReference>
<keyword evidence="3" id="KW-1185">Reference proteome</keyword>
<dbReference type="HOGENOM" id="CLU_719309_0_0_5"/>
<name>Q0AQ09_MARMM</name>